<dbReference type="InterPro" id="IPR008772">
    <property type="entry name" value="Phosphonate_metab_PhnH"/>
</dbReference>
<dbReference type="Pfam" id="PF05845">
    <property type="entry name" value="PhnH"/>
    <property type="match status" value="1"/>
</dbReference>
<sequence>MTLQSITATSSDGTLLKPGFADPVFDAQAVFRAALLATAYPGRVIPLDRSFVAPRPFSPATAALCLTLMDFETPAWLDRQTASSEASAWLRFHCGLPLIEETATARFAVVTDALNMPRLFEFHSGEIEYPDRSTTLLIQVKSFTEGPVTTWSGPGIKDNTTGAIDGLPFWFWSDWDLNSEFYPRGIDVIFSCGNALMGLPRTIKVEA</sequence>
<dbReference type="GO" id="GO:0016829">
    <property type="term" value="F:lyase activity"/>
    <property type="evidence" value="ECO:0007669"/>
    <property type="project" value="UniProtKB-KW"/>
</dbReference>
<dbReference type="InterPro" id="IPR038058">
    <property type="entry name" value="PhnH-like_sp"/>
</dbReference>
<reference evidence="2" key="1">
    <citation type="submission" date="2017-11" db="EMBL/GenBank/DDBJ databases">
        <authorList>
            <person name="Kuznetsova I."/>
            <person name="Sazanova A."/>
            <person name="Chirak E."/>
            <person name="Safronova V."/>
            <person name="Willems A."/>
        </authorList>
    </citation>
    <scope>NUCLEOTIDE SEQUENCE [LARGE SCALE GENOMIC DNA]</scope>
    <source>
        <strain evidence="2">CCBAU 03422</strain>
    </source>
</reference>
<evidence type="ECO:0000313" key="2">
    <source>
        <dbReference type="Proteomes" id="UP000241764"/>
    </source>
</evidence>
<dbReference type="Proteomes" id="UP000241764">
    <property type="component" value="Unassembled WGS sequence"/>
</dbReference>
<name>A0A2P7AQR7_9HYPH</name>
<protein>
    <submittedName>
        <fullName evidence="1">Phosphonate C-P lyase system protein PhnH</fullName>
    </submittedName>
</protein>
<dbReference type="AlphaFoldDB" id="A0A2P7AQR7"/>
<dbReference type="PIRSF" id="PIRSF020680">
    <property type="entry name" value="PhnH"/>
    <property type="match status" value="1"/>
</dbReference>
<dbReference type="OrthoDB" id="9814509at2"/>
<dbReference type="SUPFAM" id="SSF159709">
    <property type="entry name" value="PhnH-like"/>
    <property type="match status" value="1"/>
</dbReference>
<dbReference type="Gene3D" id="3.40.50.11310">
    <property type="entry name" value="Bacterial phosphonate metabolism protein PhnH"/>
    <property type="match status" value="1"/>
</dbReference>
<proteinExistence type="predicted"/>
<dbReference type="NCBIfam" id="TIGR03292">
    <property type="entry name" value="PhnH_redo"/>
    <property type="match status" value="1"/>
</dbReference>
<keyword evidence="1" id="KW-0456">Lyase</keyword>
<keyword evidence="2" id="KW-1185">Reference proteome</keyword>
<comment type="caution">
    <text evidence="1">The sequence shown here is derived from an EMBL/GenBank/DDBJ whole genome shotgun (WGS) entry which is preliminary data.</text>
</comment>
<dbReference type="EMBL" id="PGGM01000021">
    <property type="protein sequence ID" value="PSH56477.1"/>
    <property type="molecule type" value="Genomic_DNA"/>
</dbReference>
<dbReference type="GO" id="GO:0019634">
    <property type="term" value="P:organic phosphonate metabolic process"/>
    <property type="evidence" value="ECO:0007669"/>
    <property type="project" value="InterPro"/>
</dbReference>
<dbReference type="RefSeq" id="WP_106667538.1">
    <property type="nucleotide sequence ID" value="NZ_PGGM01000021.1"/>
</dbReference>
<organism evidence="1 2">
    <name type="scientific">Phyllobacterium sophorae</name>
    <dbReference type="NCBI Taxonomy" id="1520277"/>
    <lineage>
        <taxon>Bacteria</taxon>
        <taxon>Pseudomonadati</taxon>
        <taxon>Pseudomonadota</taxon>
        <taxon>Alphaproteobacteria</taxon>
        <taxon>Hyphomicrobiales</taxon>
        <taxon>Phyllobacteriaceae</taxon>
        <taxon>Phyllobacterium</taxon>
    </lineage>
</organism>
<gene>
    <name evidence="1" type="ORF">CU103_29155</name>
</gene>
<evidence type="ECO:0000313" key="1">
    <source>
        <dbReference type="EMBL" id="PSH56477.1"/>
    </source>
</evidence>
<accession>A0A2P7AQR7</accession>